<keyword evidence="2" id="KW-0732">Signal</keyword>
<sequence>MKPLVIFATFMMCLVGHHLKLLDAQSLADRIDQSFCRTSCLIFTKAHREGCCQLYNSCCTRGGGNNNNNNNNYNNNYSSNYN</sequence>
<evidence type="ECO:0000256" key="1">
    <source>
        <dbReference type="SAM" id="MobiDB-lite"/>
    </source>
</evidence>
<feature type="non-terminal residue" evidence="3">
    <location>
        <position position="82"/>
    </location>
</feature>
<feature type="compositionally biased region" description="Low complexity" evidence="1">
    <location>
        <begin position="66"/>
        <end position="82"/>
    </location>
</feature>
<feature type="signal peptide" evidence="2">
    <location>
        <begin position="1"/>
        <end position="24"/>
    </location>
</feature>
<dbReference type="OrthoDB" id="6419290at2759"/>
<dbReference type="Proteomes" id="UP000054359">
    <property type="component" value="Unassembled WGS sequence"/>
</dbReference>
<feature type="chain" id="PRO_5001830358" evidence="2">
    <location>
        <begin position="25"/>
        <end position="82"/>
    </location>
</feature>
<name>A0A087U764_STEMI</name>
<feature type="region of interest" description="Disordered" evidence="1">
    <location>
        <begin position="62"/>
        <end position="82"/>
    </location>
</feature>
<keyword evidence="4" id="KW-1185">Reference proteome</keyword>
<proteinExistence type="predicted"/>
<protein>
    <submittedName>
        <fullName evidence="3">Uncharacterized protein</fullName>
    </submittedName>
</protein>
<evidence type="ECO:0000256" key="2">
    <source>
        <dbReference type="SAM" id="SignalP"/>
    </source>
</evidence>
<reference evidence="3 4" key="1">
    <citation type="submission" date="2013-11" db="EMBL/GenBank/DDBJ databases">
        <title>Genome sequencing of Stegodyphus mimosarum.</title>
        <authorList>
            <person name="Bechsgaard J."/>
        </authorList>
    </citation>
    <scope>NUCLEOTIDE SEQUENCE [LARGE SCALE GENOMIC DNA]</scope>
</reference>
<evidence type="ECO:0000313" key="3">
    <source>
        <dbReference type="EMBL" id="KFM73203.1"/>
    </source>
</evidence>
<organism evidence="3 4">
    <name type="scientific">Stegodyphus mimosarum</name>
    <name type="common">African social velvet spider</name>
    <dbReference type="NCBI Taxonomy" id="407821"/>
    <lineage>
        <taxon>Eukaryota</taxon>
        <taxon>Metazoa</taxon>
        <taxon>Ecdysozoa</taxon>
        <taxon>Arthropoda</taxon>
        <taxon>Chelicerata</taxon>
        <taxon>Arachnida</taxon>
        <taxon>Araneae</taxon>
        <taxon>Araneomorphae</taxon>
        <taxon>Entelegynae</taxon>
        <taxon>Eresoidea</taxon>
        <taxon>Eresidae</taxon>
        <taxon>Stegodyphus</taxon>
    </lineage>
</organism>
<evidence type="ECO:0000313" key="4">
    <source>
        <dbReference type="Proteomes" id="UP000054359"/>
    </source>
</evidence>
<accession>A0A087U764</accession>
<dbReference type="AlphaFoldDB" id="A0A087U764"/>
<gene>
    <name evidence="3" type="ORF">X975_16959</name>
</gene>
<dbReference type="EMBL" id="KK118529">
    <property type="protein sequence ID" value="KFM73203.1"/>
    <property type="molecule type" value="Genomic_DNA"/>
</dbReference>